<dbReference type="Pfam" id="PF21089">
    <property type="entry name" value="PKS_DH_N"/>
    <property type="match status" value="1"/>
</dbReference>
<feature type="domain" description="Carrier" evidence="6">
    <location>
        <begin position="2076"/>
        <end position="2151"/>
    </location>
</feature>
<dbReference type="Pfam" id="PF08659">
    <property type="entry name" value="KR"/>
    <property type="match status" value="1"/>
</dbReference>
<dbReference type="Gene3D" id="1.10.1200.10">
    <property type="entry name" value="ACP-like"/>
    <property type="match status" value="1"/>
</dbReference>
<feature type="region of interest" description="N-terminal hotdog fold" evidence="5">
    <location>
        <begin position="922"/>
        <end position="1049"/>
    </location>
</feature>
<keyword evidence="4" id="KW-0511">Multifunctional enzyme</keyword>
<sequence length="2478" mass="264463">MSQTVRDSEKVLRIIERLENEVSVLRRTQDEPIAIVGLSCRFPGAEGPDAYWSLLHRGEPSITEVPTERWNIHALYDADPDAPGKMSTRYGGFLDQVDRFDAPFFGISPREAALMDPQQRLLLELSWEALENAGLSPDALYGSPSGVFVGVCTSDYCRMALQNVENVTAYLGTGNATSVAAGRLAYTFGFNGPCLSLDTACSSALVAVHYAGESLRRGECRVALAASVNLILAPEITAAFSKARMMAPDGRCKTFDELADGYVRSEGVAVLVLKTLSSAKADGDRILAVIRGSAINQDGASSGLTVPNGPMQAALVRRALARAGVKPGEVDYVETHGTGTALGDPIEVGALAEVFGPGRPEDRPLLLGSAKTIVGHTEIAAGMAGLFKVILSLQHETVPGYPTLGALSSRIPWKDLPVAVPRQPVVWPRGKRARIAGVSSFGFSGTNAHVVIEEPPRPPPAAPENPSAHLLCLSARTPEALAAMAGRYAAWLEQHPGASLDAVTWTANTGRARFSQRLAVVAEGPSSLRDKLSAFARTRAASGKDVQLGVAPAMEGRLAFLFTGQGSQFAGMGRELHDLHPAFRATLLRCEELLAAHLDLPLREVLWGEHSGLLNQTKYTQPALFALEVAMANLWQSWGVRPSFVMGHSVGELAAACVAGLFDLEDGLKLIAARGRLMQSLPSGGAMAVVLAGRDAVAPVVAAWGERLSIAAFNAPDQTVISGERDAVLAVCEHLGQQGIRNRGLLDVSHAFHSALMRPILDELRAVAETVTFRRPTLGIISNVTGTVAGEELATPAYWVEHVLAPVDFMAGVRALEANRVAALLEVGPSATLVGLATACVEPGRFVTVASLRAKATPWQQMLEAAAKLFTHGLAVDLGKAGRCDQPPPSRMALPTYPFQRQSYWIHRADGTTPMAMPGEHHPLLGRKLRNAALPPGELLFESALSASSPAYLRHHRVYDKVVVPAAGYVAMALAGLWQEDPQASLSLSNVAVQAALVLTPDAETVVQTHLAGAGDHRYRFKILSAASEESSTWRTHVTGEIEVTPSGGQTLAPVDAARVHQRFNEGSEQLDTNAFYARYATLGLGYSGEFRAVVDLRRLAGEGVQSPEILARIQPPGVSRDDAAAHAIHPAVLDGCFQAVGAMVAEPADVVCLPVGIDALHLLRAVPEALWAHALLRRTPSPGDPRIIADIHLLDDAGNVVCVVEGLQAMRVDRRALTYATATWKDKLYSLTWTPQNLPEAPASADVASAQRRWLLIGDRGGAGARLQALLEARSEACTLIREGDVDPLDKAAWSRMLANHAAASPLPLAGIVHLWALDDGLEDIPSDAPADGPAAQERSLAHSCGSTLALVQALMDVPGQRLPRLYLITRGAQPLSEGERVSATQAALWGLGRTIALEHPSLGCTCVDVDGGDLAPLAAEVLQPDAELQVAVRNGKRHVARWAHATAQSRGQLTIPGESYRLRTSAYGALDRLTLVPTERREPTDGEVELEVYASAINFKDVLYCLGMLEDFSRKAGILRAVDQPLGFECAGRVVRVGPGVTELTVGDEVFTMAPSALSSHVTIDHRLVHRKPDNLSFAQAASIPAAFMTAIYSLEKLARLRPGETVLIHACAGGVGQAAVQIARARGATVFGTASPGKWEHVKKYGVTHVMNSRTLDFADEVLRITGGRGVDVVLNSLTGEYIPRSADVLAKGGRFVEIGKIGIWSTAEMAAHRPDVVYFSFDLGDVDGNAGLQVELLADAVRGLEGGRLEPLPVKTFPLRQAEAGFRHLAQAKNIGKVVLTFPASERATGAVRADRSYWITGGLGALGLHIARSLVASGARQLVLSGRSEPGDSARAAVESLCAAGAEIVIERVDVADAGQVESVIQRIARKLRPLGGIVHAAGVLDDGVLVKQTWPRFARVLAPKVDGAWNLHVATRSLELDFFVMFSSIAAVLGAPGQGNYAAANAFMDGLAALRRSQGLAATSLQWGPWAAGGMAETARAANRARFESLGLGRMSASDNVEVFEHLLHGAFTTVAVADMDWKKFLKTFSSPGASRLYSLLSQGATRTEPPQAGALLAQLTREPAEQREATLIEFLRRQVASVVGLAAADAVEVSQPLLELGFDSLMAVELKNRVESSLGCTLSPALLFDHPTLQQLGRHLLVDILKLGTADGTRTRSVTAVSVEEEAPDAEVPLAMLRESFIPASDRTKLCVCEWGPADAPLVVCVHGILDQAASWDELAVGLVERGYRVVALDLRGHGRSGHPPSNVALTVVDFLWDLIRVTARETRPFTLLGHSMGGAVATLFAAAYPQQVERLVLVEPVIPHLREQHGALDLLKNDLRYLTEPPAHTHYPDLTTAARMLTLSHGGLSTARALKLAQRITEPCEGGLRWSWDARLRNPLGVDLGFSREHYLMLLGGLTVPSLRLYGTTSQFAGTPVLVAPDLPLPRSHSVSILGGHNLHTDNAAALLREVLEQQPVYKPVTALDGRCIS</sequence>
<dbReference type="Pfam" id="PF13602">
    <property type="entry name" value="ADH_zinc_N_2"/>
    <property type="match status" value="1"/>
</dbReference>
<dbReference type="InterPro" id="IPR029058">
    <property type="entry name" value="AB_hydrolase_fold"/>
</dbReference>
<dbReference type="InterPro" id="IPR014043">
    <property type="entry name" value="Acyl_transferase_dom"/>
</dbReference>
<dbReference type="Gene3D" id="3.40.50.1820">
    <property type="entry name" value="alpha/beta hydrolase"/>
    <property type="match status" value="1"/>
</dbReference>
<evidence type="ECO:0000256" key="3">
    <source>
        <dbReference type="ARBA" id="ARBA00022679"/>
    </source>
</evidence>
<dbReference type="InterPro" id="IPR020807">
    <property type="entry name" value="PKS_DH"/>
</dbReference>
<keyword evidence="1" id="KW-0596">Phosphopantetheine</keyword>
<dbReference type="InterPro" id="IPR020841">
    <property type="entry name" value="PKS_Beta-ketoAc_synthase_dom"/>
</dbReference>
<dbReference type="InterPro" id="IPR036736">
    <property type="entry name" value="ACP-like_sf"/>
</dbReference>
<evidence type="ECO:0000256" key="4">
    <source>
        <dbReference type="ARBA" id="ARBA00023268"/>
    </source>
</evidence>
<dbReference type="Gene3D" id="3.40.50.720">
    <property type="entry name" value="NAD(P)-binding Rossmann-like Domain"/>
    <property type="match status" value="3"/>
</dbReference>
<dbReference type="Pfam" id="PF00698">
    <property type="entry name" value="Acyl_transf_1"/>
    <property type="match status" value="1"/>
</dbReference>
<evidence type="ECO:0000256" key="2">
    <source>
        <dbReference type="ARBA" id="ARBA00022553"/>
    </source>
</evidence>
<dbReference type="SUPFAM" id="SSF53474">
    <property type="entry name" value="alpha/beta-Hydrolases"/>
    <property type="match status" value="1"/>
</dbReference>
<dbReference type="InterPro" id="IPR011032">
    <property type="entry name" value="GroES-like_sf"/>
</dbReference>
<evidence type="ECO:0000256" key="5">
    <source>
        <dbReference type="PROSITE-ProRule" id="PRU01363"/>
    </source>
</evidence>
<evidence type="ECO:0000256" key="1">
    <source>
        <dbReference type="ARBA" id="ARBA00022450"/>
    </source>
</evidence>
<dbReference type="SMART" id="SM00827">
    <property type="entry name" value="PKS_AT"/>
    <property type="match status" value="1"/>
</dbReference>
<dbReference type="PANTHER" id="PTHR43775">
    <property type="entry name" value="FATTY ACID SYNTHASE"/>
    <property type="match status" value="1"/>
</dbReference>
<dbReference type="InterPro" id="IPR014031">
    <property type="entry name" value="Ketoacyl_synth_C"/>
</dbReference>
<dbReference type="InterPro" id="IPR049552">
    <property type="entry name" value="PKS_DH_N"/>
</dbReference>
<feature type="active site" description="Proton acceptor; for dehydratase activity" evidence="5">
    <location>
        <position position="956"/>
    </location>
</feature>
<dbReference type="SUPFAM" id="SSF52151">
    <property type="entry name" value="FabD/lysophospholipase-like"/>
    <property type="match status" value="1"/>
</dbReference>
<dbReference type="Pfam" id="PF00109">
    <property type="entry name" value="ketoacyl-synt"/>
    <property type="match status" value="1"/>
</dbReference>
<dbReference type="Pfam" id="PF00550">
    <property type="entry name" value="PP-binding"/>
    <property type="match status" value="1"/>
</dbReference>
<dbReference type="InterPro" id="IPR049900">
    <property type="entry name" value="PKS_mFAS_DH"/>
</dbReference>
<dbReference type="InterPro" id="IPR050091">
    <property type="entry name" value="PKS_NRPS_Biosynth_Enz"/>
</dbReference>
<keyword evidence="10" id="KW-1185">Reference proteome</keyword>
<feature type="domain" description="Ketosynthase family 3 (KS3)" evidence="7">
    <location>
        <begin position="30"/>
        <end position="454"/>
    </location>
</feature>
<feature type="domain" description="PKS/mFAS DH" evidence="8">
    <location>
        <begin position="922"/>
        <end position="1219"/>
    </location>
</feature>
<evidence type="ECO:0000259" key="8">
    <source>
        <dbReference type="PROSITE" id="PS52019"/>
    </source>
</evidence>
<proteinExistence type="predicted"/>
<dbReference type="RefSeq" id="WP_272137000.1">
    <property type="nucleotide sequence ID" value="NZ_JAQNDM010000002.1"/>
</dbReference>
<dbReference type="InterPro" id="IPR016035">
    <property type="entry name" value="Acyl_Trfase/lysoPLipase"/>
</dbReference>
<keyword evidence="2" id="KW-0597">Phosphoprotein</keyword>
<dbReference type="InterPro" id="IPR000073">
    <property type="entry name" value="AB_hydrolase_1"/>
</dbReference>
<dbReference type="SUPFAM" id="SSF51735">
    <property type="entry name" value="NAD(P)-binding Rossmann-fold domains"/>
    <property type="match status" value="3"/>
</dbReference>
<dbReference type="CDD" id="cd08955">
    <property type="entry name" value="KR_2_FAS_SDR_x"/>
    <property type="match status" value="1"/>
</dbReference>
<dbReference type="Gene3D" id="3.10.129.110">
    <property type="entry name" value="Polyketide synthase dehydratase"/>
    <property type="match status" value="1"/>
</dbReference>
<reference evidence="9 10" key="1">
    <citation type="submission" date="2022-11" db="EMBL/GenBank/DDBJ databases">
        <title>Minimal conservation of predation-associated metabolite biosynthetic gene clusters underscores biosynthetic potential of Myxococcota including descriptions for ten novel species: Archangium lansinium sp. nov., Myxococcus landrumus sp. nov., Nannocystis bai.</title>
        <authorList>
            <person name="Ahearne A."/>
            <person name="Stevens C."/>
            <person name="Dowd S."/>
        </authorList>
    </citation>
    <scope>NUCLEOTIDE SEQUENCE [LARGE SCALE GENOMIC DNA]</scope>
    <source>
        <strain evidence="9 10">NCWAL01</strain>
    </source>
</reference>
<dbReference type="InterPro" id="IPR016039">
    <property type="entry name" value="Thiolase-like"/>
</dbReference>
<dbReference type="InterPro" id="IPR001227">
    <property type="entry name" value="Ac_transferase_dom_sf"/>
</dbReference>
<dbReference type="InterPro" id="IPR009081">
    <property type="entry name" value="PP-bd_ACP"/>
</dbReference>
<dbReference type="InterPro" id="IPR049551">
    <property type="entry name" value="PKS_DH_C"/>
</dbReference>
<dbReference type="SUPFAM" id="SSF47336">
    <property type="entry name" value="ACP-like"/>
    <property type="match status" value="1"/>
</dbReference>
<dbReference type="PROSITE" id="PS50075">
    <property type="entry name" value="CARRIER"/>
    <property type="match status" value="1"/>
</dbReference>
<dbReference type="SUPFAM" id="SSF53901">
    <property type="entry name" value="Thiolase-like"/>
    <property type="match status" value="1"/>
</dbReference>
<dbReference type="SMART" id="SM00822">
    <property type="entry name" value="PKS_KR"/>
    <property type="match status" value="1"/>
</dbReference>
<dbReference type="Gene3D" id="3.40.366.10">
    <property type="entry name" value="Malonyl-Coenzyme A Acyl Carrier Protein, domain 2"/>
    <property type="match status" value="1"/>
</dbReference>
<name>A0ABT5D9H3_9BACT</name>
<dbReference type="SMART" id="SM00826">
    <property type="entry name" value="PKS_DH"/>
    <property type="match status" value="1"/>
</dbReference>
<dbReference type="SMART" id="SM01294">
    <property type="entry name" value="PKS_PP_betabranch"/>
    <property type="match status" value="1"/>
</dbReference>
<dbReference type="InterPro" id="IPR013154">
    <property type="entry name" value="ADH-like_N"/>
</dbReference>
<dbReference type="PANTHER" id="PTHR43775:SF37">
    <property type="entry name" value="SI:DKEY-61P9.11"/>
    <property type="match status" value="1"/>
</dbReference>
<dbReference type="Gene3D" id="3.30.70.3290">
    <property type="match status" value="1"/>
</dbReference>
<dbReference type="InterPro" id="IPR057326">
    <property type="entry name" value="KR_dom"/>
</dbReference>
<dbReference type="SMART" id="SM00825">
    <property type="entry name" value="PKS_KS"/>
    <property type="match status" value="1"/>
</dbReference>
<comment type="caution">
    <text evidence="9">The sequence shown here is derived from an EMBL/GenBank/DDBJ whole genome shotgun (WGS) entry which is preliminary data.</text>
</comment>
<dbReference type="Pfam" id="PF14765">
    <property type="entry name" value="PS-DH"/>
    <property type="match status" value="1"/>
</dbReference>
<dbReference type="InterPro" id="IPR042104">
    <property type="entry name" value="PKS_dehydratase_sf"/>
</dbReference>
<protein>
    <submittedName>
        <fullName evidence="9">Alpha/beta fold hydrolase</fullName>
    </submittedName>
</protein>
<dbReference type="PRINTS" id="PR00111">
    <property type="entry name" value="ABHYDROLASE"/>
</dbReference>
<dbReference type="InterPro" id="IPR018201">
    <property type="entry name" value="Ketoacyl_synth_AS"/>
</dbReference>
<keyword evidence="3" id="KW-0808">Transferase</keyword>
<dbReference type="SMART" id="SM00823">
    <property type="entry name" value="PKS_PP"/>
    <property type="match status" value="1"/>
</dbReference>
<evidence type="ECO:0000313" key="9">
    <source>
        <dbReference type="EMBL" id="MDC0708901.1"/>
    </source>
</evidence>
<dbReference type="Pfam" id="PF22621">
    <property type="entry name" value="CurL-like_PKS_C"/>
    <property type="match status" value="1"/>
</dbReference>
<feature type="region of interest" description="C-terminal hotdog fold" evidence="5">
    <location>
        <begin position="1068"/>
        <end position="1219"/>
    </location>
</feature>
<dbReference type="SUPFAM" id="SSF50129">
    <property type="entry name" value="GroES-like"/>
    <property type="match status" value="1"/>
</dbReference>
<dbReference type="CDD" id="cd05195">
    <property type="entry name" value="enoyl_red"/>
    <property type="match status" value="1"/>
</dbReference>
<dbReference type="InterPro" id="IPR020806">
    <property type="entry name" value="PKS_PP-bd"/>
</dbReference>
<dbReference type="PROSITE" id="PS52004">
    <property type="entry name" value="KS3_2"/>
    <property type="match status" value="1"/>
</dbReference>
<accession>A0ABT5D9H3</accession>
<dbReference type="Pfam" id="PF00561">
    <property type="entry name" value="Abhydrolase_1"/>
    <property type="match status" value="1"/>
</dbReference>
<evidence type="ECO:0000259" key="7">
    <source>
        <dbReference type="PROSITE" id="PS52004"/>
    </source>
</evidence>
<gene>
    <name evidence="9" type="ORF">POL68_10525</name>
</gene>
<dbReference type="Gene3D" id="3.40.47.10">
    <property type="match status" value="1"/>
</dbReference>
<dbReference type="InterPro" id="IPR013968">
    <property type="entry name" value="PKS_KR"/>
</dbReference>
<dbReference type="Proteomes" id="UP001221838">
    <property type="component" value="Unassembled WGS sequence"/>
</dbReference>
<dbReference type="GO" id="GO:0016787">
    <property type="term" value="F:hydrolase activity"/>
    <property type="evidence" value="ECO:0007669"/>
    <property type="project" value="UniProtKB-KW"/>
</dbReference>
<dbReference type="SMART" id="SM00829">
    <property type="entry name" value="PKS_ER"/>
    <property type="match status" value="1"/>
</dbReference>
<evidence type="ECO:0000259" key="6">
    <source>
        <dbReference type="PROSITE" id="PS50075"/>
    </source>
</evidence>
<dbReference type="InterPro" id="IPR016036">
    <property type="entry name" value="Malonyl_transacylase_ACP-bd"/>
</dbReference>
<dbReference type="InterPro" id="IPR014030">
    <property type="entry name" value="Ketoacyl_synth_N"/>
</dbReference>
<dbReference type="Gene3D" id="3.90.180.10">
    <property type="entry name" value="Medium-chain alcohol dehydrogenases, catalytic domain"/>
    <property type="match status" value="1"/>
</dbReference>
<dbReference type="InterPro" id="IPR036291">
    <property type="entry name" value="NAD(P)-bd_dom_sf"/>
</dbReference>
<feature type="active site" description="Proton donor; for dehydratase activity" evidence="5">
    <location>
        <position position="1135"/>
    </location>
</feature>
<dbReference type="SUPFAM" id="SSF55048">
    <property type="entry name" value="Probable ACP-binding domain of malonyl-CoA ACP transacylase"/>
    <property type="match status" value="1"/>
</dbReference>
<dbReference type="PROSITE" id="PS52019">
    <property type="entry name" value="PKS_MFAS_DH"/>
    <property type="match status" value="1"/>
</dbReference>
<dbReference type="InterPro" id="IPR020843">
    <property type="entry name" value="ER"/>
</dbReference>
<dbReference type="PROSITE" id="PS00606">
    <property type="entry name" value="KS3_1"/>
    <property type="match status" value="1"/>
</dbReference>
<dbReference type="CDD" id="cd00833">
    <property type="entry name" value="PKS"/>
    <property type="match status" value="1"/>
</dbReference>
<keyword evidence="9" id="KW-0378">Hydrolase</keyword>
<evidence type="ECO:0000313" key="10">
    <source>
        <dbReference type="Proteomes" id="UP001221838"/>
    </source>
</evidence>
<dbReference type="Pfam" id="PF02801">
    <property type="entry name" value="Ketoacyl-synt_C"/>
    <property type="match status" value="1"/>
</dbReference>
<organism evidence="9 10">
    <name type="scientific">Stigmatella ashevillensis</name>
    <dbReference type="NCBI Taxonomy" id="2995309"/>
    <lineage>
        <taxon>Bacteria</taxon>
        <taxon>Pseudomonadati</taxon>
        <taxon>Myxococcota</taxon>
        <taxon>Myxococcia</taxon>
        <taxon>Myxococcales</taxon>
        <taxon>Cystobacterineae</taxon>
        <taxon>Archangiaceae</taxon>
        <taxon>Stigmatella</taxon>
    </lineage>
</organism>
<dbReference type="EMBL" id="JAQNDM010000002">
    <property type="protein sequence ID" value="MDC0708901.1"/>
    <property type="molecule type" value="Genomic_DNA"/>
</dbReference>
<dbReference type="Pfam" id="PF08240">
    <property type="entry name" value="ADH_N"/>
    <property type="match status" value="1"/>
</dbReference>